<evidence type="ECO:0008006" key="3">
    <source>
        <dbReference type="Google" id="ProtNLM"/>
    </source>
</evidence>
<evidence type="ECO:0000313" key="2">
    <source>
        <dbReference type="EMBL" id="XDU65490.1"/>
    </source>
</evidence>
<dbReference type="RefSeq" id="WP_369713692.1">
    <property type="nucleotide sequence ID" value="NZ_CP165646.1"/>
</dbReference>
<accession>A0AB39VDV3</accession>
<organism evidence="2">
    <name type="scientific">Leptotrichia mesophila</name>
    <dbReference type="NCBI Taxonomy" id="3239303"/>
    <lineage>
        <taxon>Bacteria</taxon>
        <taxon>Fusobacteriati</taxon>
        <taxon>Fusobacteriota</taxon>
        <taxon>Fusobacteriia</taxon>
        <taxon>Fusobacteriales</taxon>
        <taxon>Leptotrichiaceae</taxon>
        <taxon>Leptotrichia</taxon>
    </lineage>
</organism>
<dbReference type="PROSITE" id="PS51257">
    <property type="entry name" value="PROKAR_LIPOPROTEIN"/>
    <property type="match status" value="1"/>
</dbReference>
<dbReference type="KEGG" id="lmes:AB8B23_04855"/>
<proteinExistence type="predicted"/>
<gene>
    <name evidence="2" type="ORF">AB8B23_04855</name>
</gene>
<evidence type="ECO:0000256" key="1">
    <source>
        <dbReference type="SAM" id="SignalP"/>
    </source>
</evidence>
<feature type="signal peptide" evidence="1">
    <location>
        <begin position="1"/>
        <end position="21"/>
    </location>
</feature>
<reference evidence="2" key="1">
    <citation type="submission" date="2024-07" db="EMBL/GenBank/DDBJ databases">
        <authorList>
            <person name="Li X.-J."/>
            <person name="Wang X."/>
        </authorList>
    </citation>
    <scope>NUCLEOTIDE SEQUENCE</scope>
    <source>
        <strain evidence="2">HSP-342</strain>
    </source>
</reference>
<dbReference type="AlphaFoldDB" id="A0AB39VDV3"/>
<dbReference type="EMBL" id="CP165646">
    <property type="protein sequence ID" value="XDU65490.1"/>
    <property type="molecule type" value="Genomic_DNA"/>
</dbReference>
<feature type="chain" id="PRO_5044290596" description="Lipoprotein" evidence="1">
    <location>
        <begin position="22"/>
        <end position="56"/>
    </location>
</feature>
<keyword evidence="1" id="KW-0732">Signal</keyword>
<sequence>MKRWLVLIVLLSLAVISCTEADRELWREVDREYKERGRECTYNHKGELIGSCDYIN</sequence>
<protein>
    <recommendedName>
        <fullName evidence="3">Lipoprotein</fullName>
    </recommendedName>
</protein>
<name>A0AB39VDV3_9FUSO</name>